<protein>
    <recommendedName>
        <fullName evidence="1">N-acetyltransferase domain-containing protein</fullName>
    </recommendedName>
</protein>
<dbReference type="Pfam" id="PF13302">
    <property type="entry name" value="Acetyltransf_3"/>
    <property type="match status" value="1"/>
</dbReference>
<accession>A0A0U3TG90</accession>
<dbReference type="STRING" id="2041.AERYTH_07775"/>
<dbReference type="OrthoDB" id="3533156at2"/>
<dbReference type="GO" id="GO:0016747">
    <property type="term" value="F:acyltransferase activity, transferring groups other than amino-acyl groups"/>
    <property type="evidence" value="ECO:0007669"/>
    <property type="project" value="InterPro"/>
</dbReference>
<sequence length="173" mass="18908">MNPSDWGLRPLVLDDVDAVHAVYSDPETWRHFPEGVFVERERSVALAERAERDWRESGLGEWAVTVRGDVVGTGGVSPRGGWWNLGFRLAPSVWGHGLGTWVASVALGAAHRTQPDWPVVARSMETNPASGRVSEQAGLERVHVEPWADGPAGIIHADRPLDRRLLAEIVALG</sequence>
<evidence type="ECO:0000313" key="2">
    <source>
        <dbReference type="EMBL" id="ALX04599.1"/>
    </source>
</evidence>
<dbReference type="AlphaFoldDB" id="A0A0U3TG90"/>
<dbReference type="InterPro" id="IPR000182">
    <property type="entry name" value="GNAT_dom"/>
</dbReference>
<dbReference type="Proteomes" id="UP000067689">
    <property type="component" value="Chromosome"/>
</dbReference>
<dbReference type="PATRIC" id="fig|2041.4.peg.1630"/>
<dbReference type="Gene3D" id="3.40.630.30">
    <property type="match status" value="1"/>
</dbReference>
<dbReference type="PANTHER" id="PTHR43792:SF1">
    <property type="entry name" value="N-ACETYLTRANSFERASE DOMAIN-CONTAINING PROTEIN"/>
    <property type="match status" value="1"/>
</dbReference>
<name>A0A0U3TG90_9ACTN</name>
<dbReference type="InterPro" id="IPR051531">
    <property type="entry name" value="N-acetyltransferase"/>
</dbReference>
<dbReference type="EMBL" id="CP011502">
    <property type="protein sequence ID" value="ALX04599.1"/>
    <property type="molecule type" value="Genomic_DNA"/>
</dbReference>
<evidence type="ECO:0000259" key="1">
    <source>
        <dbReference type="Pfam" id="PF13302"/>
    </source>
</evidence>
<dbReference type="SUPFAM" id="SSF55729">
    <property type="entry name" value="Acyl-CoA N-acyltransferases (Nat)"/>
    <property type="match status" value="1"/>
</dbReference>
<dbReference type="KEGG" id="aer:AERYTH_07775"/>
<dbReference type="PANTHER" id="PTHR43792">
    <property type="entry name" value="GNAT FAMILY, PUTATIVE (AFU_ORTHOLOGUE AFUA_3G00765)-RELATED-RELATED"/>
    <property type="match status" value="1"/>
</dbReference>
<reference evidence="2 3" key="1">
    <citation type="journal article" date="1991" name="Int. J. Syst. Bacteriol.">
        <title>Description of the erythromycin-producing bacterium Arthrobacter sp. strain NRRL B-3381 as Aeromicrobium erythreum gen. nov., sp. nov.</title>
        <authorList>
            <person name="Miller E.S."/>
            <person name="Woese C.R."/>
            <person name="Brenner S."/>
        </authorList>
    </citation>
    <scope>NUCLEOTIDE SEQUENCE [LARGE SCALE GENOMIC DNA]</scope>
    <source>
        <strain evidence="2 3">AR18</strain>
    </source>
</reference>
<gene>
    <name evidence="2" type="ORF">AERYTH_07775</name>
</gene>
<keyword evidence="3" id="KW-1185">Reference proteome</keyword>
<proteinExistence type="predicted"/>
<evidence type="ECO:0000313" key="3">
    <source>
        <dbReference type="Proteomes" id="UP000067689"/>
    </source>
</evidence>
<feature type="domain" description="N-acetyltransferase" evidence="1">
    <location>
        <begin position="8"/>
        <end position="139"/>
    </location>
</feature>
<dbReference type="RefSeq" id="WP_067856836.1">
    <property type="nucleotide sequence ID" value="NZ_CP011502.1"/>
</dbReference>
<dbReference type="InterPro" id="IPR016181">
    <property type="entry name" value="Acyl_CoA_acyltransferase"/>
</dbReference>
<organism evidence="2 3">
    <name type="scientific">Aeromicrobium erythreum</name>
    <dbReference type="NCBI Taxonomy" id="2041"/>
    <lineage>
        <taxon>Bacteria</taxon>
        <taxon>Bacillati</taxon>
        <taxon>Actinomycetota</taxon>
        <taxon>Actinomycetes</taxon>
        <taxon>Propionibacteriales</taxon>
        <taxon>Nocardioidaceae</taxon>
        <taxon>Aeromicrobium</taxon>
    </lineage>
</organism>